<evidence type="ECO:0000313" key="1">
    <source>
        <dbReference type="EMBL" id="KAK2114687.1"/>
    </source>
</evidence>
<proteinExistence type="predicted"/>
<keyword evidence="2" id="KW-1185">Reference proteome</keyword>
<sequence length="94" mass="10408">MGNFSANSVYPTLARGWNFGPPCLHKLPKCQPLPKGLTSKCSIYGGQGLTGDCYEQNLKLFATHASYHPIRNPCKTNRTKDWCLESKADLYTGV</sequence>
<organism evidence="1 2">
    <name type="scientific">Saguinus oedipus</name>
    <name type="common">Cotton-top tamarin</name>
    <name type="synonym">Oedipomidas oedipus</name>
    <dbReference type="NCBI Taxonomy" id="9490"/>
    <lineage>
        <taxon>Eukaryota</taxon>
        <taxon>Metazoa</taxon>
        <taxon>Chordata</taxon>
        <taxon>Craniata</taxon>
        <taxon>Vertebrata</taxon>
        <taxon>Euteleostomi</taxon>
        <taxon>Mammalia</taxon>
        <taxon>Eutheria</taxon>
        <taxon>Euarchontoglires</taxon>
        <taxon>Primates</taxon>
        <taxon>Haplorrhini</taxon>
        <taxon>Platyrrhini</taxon>
        <taxon>Cebidae</taxon>
        <taxon>Callitrichinae</taxon>
        <taxon>Saguinus</taxon>
    </lineage>
</organism>
<accession>A0ABQ9VZ88</accession>
<comment type="caution">
    <text evidence="1">The sequence shown here is derived from an EMBL/GenBank/DDBJ whole genome shotgun (WGS) entry which is preliminary data.</text>
</comment>
<dbReference type="Proteomes" id="UP001266305">
    <property type="component" value="Unassembled WGS sequence"/>
</dbReference>
<gene>
    <name evidence="1" type="ORF">P7K49_008953</name>
</gene>
<protein>
    <submittedName>
        <fullName evidence="1">Uncharacterized protein</fullName>
    </submittedName>
</protein>
<name>A0ABQ9VZ88_SAGOE</name>
<evidence type="ECO:0000313" key="2">
    <source>
        <dbReference type="Proteomes" id="UP001266305"/>
    </source>
</evidence>
<dbReference type="EMBL" id="JASSZA010000004">
    <property type="protein sequence ID" value="KAK2114687.1"/>
    <property type="molecule type" value="Genomic_DNA"/>
</dbReference>
<reference evidence="1 2" key="1">
    <citation type="submission" date="2023-05" db="EMBL/GenBank/DDBJ databases">
        <title>B98-5 Cell Line De Novo Hybrid Assembly: An Optical Mapping Approach.</title>
        <authorList>
            <person name="Kananen K."/>
            <person name="Auerbach J.A."/>
            <person name="Kautto E."/>
            <person name="Blachly J.S."/>
        </authorList>
    </citation>
    <scope>NUCLEOTIDE SEQUENCE [LARGE SCALE GENOMIC DNA]</scope>
    <source>
        <strain evidence="1">B95-8</strain>
        <tissue evidence="1">Cell line</tissue>
    </source>
</reference>